<protein>
    <submittedName>
        <fullName evidence="1">Uncharacterized protein</fullName>
    </submittedName>
</protein>
<proteinExistence type="predicted"/>
<comment type="caution">
    <text evidence="1">The sequence shown here is derived from an EMBL/GenBank/DDBJ whole genome shotgun (WGS) entry which is preliminary data.</text>
</comment>
<feature type="non-terminal residue" evidence="1">
    <location>
        <position position="1"/>
    </location>
</feature>
<sequence>LLLNQGEITPEEAAGLMAQNGGAEILYPEQPAAELPDWAAEGMEKFGIPELSGEQTLPEQSQTYSQSQAGEEAAQALIQLLLDQGEITPEEAAELTNQGKRRIQIPDWDYGEPEELVSGYPLGWKKPGAFPEEKRGVSRLRGSSRRPQSGRLLPGIESFLPEEFQRPQGLSDWDWSLRQGEAAEAKSDLERSAALYNVGRTKLNAAKRISEELGRKVVFDGTMTVDKTGAIDPETGTIRLNARVGGPENLFDNALRLLEEQEAEFPLDSADAGGYNSKEERLLLEAAGVGGAKTLTYKTTSGIKLTSVPQKTTTVLGRYDSDTKNIIKELGVPKSTDFSGNKGGFNLLNTPDELYKTPEQFWNEYNKPFLDSAIDRGDDILMATPINNNTLYTKTGELTGYGKEYFYLKSKGYKLVSGKMVLGGE</sequence>
<evidence type="ECO:0000313" key="1">
    <source>
        <dbReference type="EMBL" id="MCQ4841720.1"/>
    </source>
</evidence>
<reference evidence="1 2" key="1">
    <citation type="submission" date="2022-06" db="EMBL/GenBank/DDBJ databases">
        <title>Isolation of gut microbiota from human fecal samples.</title>
        <authorList>
            <person name="Pamer E.G."/>
            <person name="Barat B."/>
            <person name="Waligurski E."/>
            <person name="Medina S."/>
            <person name="Paddock L."/>
            <person name="Mostad J."/>
        </authorList>
    </citation>
    <scope>NUCLEOTIDE SEQUENCE [LARGE SCALE GENOMIC DNA]</scope>
    <source>
        <strain evidence="1 2">DFI.9.73</strain>
    </source>
</reference>
<name>A0ABT1S456_9FIRM</name>
<evidence type="ECO:0000313" key="2">
    <source>
        <dbReference type="Proteomes" id="UP001524473"/>
    </source>
</evidence>
<gene>
    <name evidence="1" type="ORF">NE695_17555</name>
</gene>
<accession>A0ABT1S456</accession>
<organism evidence="1 2">
    <name type="scientific">Neglectibacter timonensis</name>
    <dbReference type="NCBI Taxonomy" id="1776382"/>
    <lineage>
        <taxon>Bacteria</taxon>
        <taxon>Bacillati</taxon>
        <taxon>Bacillota</taxon>
        <taxon>Clostridia</taxon>
        <taxon>Eubacteriales</taxon>
        <taxon>Oscillospiraceae</taxon>
        <taxon>Neglectibacter</taxon>
    </lineage>
</organism>
<keyword evidence="2" id="KW-1185">Reference proteome</keyword>
<dbReference type="RefSeq" id="WP_256192430.1">
    <property type="nucleotide sequence ID" value="NZ_JANFZH010000068.1"/>
</dbReference>
<dbReference type="EMBL" id="JANFZH010000068">
    <property type="protein sequence ID" value="MCQ4841720.1"/>
    <property type="molecule type" value="Genomic_DNA"/>
</dbReference>
<dbReference type="Proteomes" id="UP001524473">
    <property type="component" value="Unassembled WGS sequence"/>
</dbReference>